<comment type="caution">
    <text evidence="6">The sequence shown here is derived from an EMBL/GenBank/DDBJ whole genome shotgun (WGS) entry which is preliminary data.</text>
</comment>
<reference evidence="7" key="1">
    <citation type="journal article" date="2019" name="Int. J. Syst. Evol. Microbiol.">
        <title>The Global Catalogue of Microorganisms (GCM) 10K type strain sequencing project: providing services to taxonomists for standard genome sequencing and annotation.</title>
        <authorList>
            <consortium name="The Broad Institute Genomics Platform"/>
            <consortium name="The Broad Institute Genome Sequencing Center for Infectious Disease"/>
            <person name="Wu L."/>
            <person name="Ma J."/>
        </authorList>
    </citation>
    <scope>NUCLEOTIDE SEQUENCE [LARGE SCALE GENOMIC DNA]</scope>
    <source>
        <strain evidence="7">JCM 17543</strain>
    </source>
</reference>
<dbReference type="PROSITE" id="PS51503">
    <property type="entry name" value="HIG1"/>
    <property type="match status" value="1"/>
</dbReference>
<keyword evidence="2 4" id="KW-1133">Transmembrane helix</keyword>
<gene>
    <name evidence="6" type="ORF">GCM10022276_16850</name>
</gene>
<proteinExistence type="predicted"/>
<dbReference type="EMBL" id="BAABBM010000001">
    <property type="protein sequence ID" value="GAA3898577.1"/>
    <property type="molecule type" value="Genomic_DNA"/>
</dbReference>
<keyword evidence="3 4" id="KW-0472">Membrane</keyword>
<evidence type="ECO:0000313" key="7">
    <source>
        <dbReference type="Proteomes" id="UP001500827"/>
    </source>
</evidence>
<feature type="transmembrane region" description="Helical" evidence="4">
    <location>
        <begin position="6"/>
        <end position="27"/>
    </location>
</feature>
<accession>A0ABP7LFD7</accession>
<evidence type="ECO:0000259" key="5">
    <source>
        <dbReference type="PROSITE" id="PS51503"/>
    </source>
</evidence>
<organism evidence="6 7">
    <name type="scientific">Sphingomonas limnosediminicola</name>
    <dbReference type="NCBI Taxonomy" id="940133"/>
    <lineage>
        <taxon>Bacteria</taxon>
        <taxon>Pseudomonadati</taxon>
        <taxon>Pseudomonadota</taxon>
        <taxon>Alphaproteobacteria</taxon>
        <taxon>Sphingomonadales</taxon>
        <taxon>Sphingomonadaceae</taxon>
        <taxon>Sphingomonas</taxon>
    </lineage>
</organism>
<name>A0ABP7LFD7_9SPHN</name>
<dbReference type="Proteomes" id="UP001500827">
    <property type="component" value="Unassembled WGS sequence"/>
</dbReference>
<protein>
    <recommendedName>
        <fullName evidence="5">HIG1 domain-containing protein</fullName>
    </recommendedName>
</protein>
<dbReference type="Pfam" id="PF04588">
    <property type="entry name" value="HIG_1_N"/>
    <property type="match status" value="1"/>
</dbReference>
<evidence type="ECO:0000256" key="2">
    <source>
        <dbReference type="ARBA" id="ARBA00022989"/>
    </source>
</evidence>
<evidence type="ECO:0000313" key="6">
    <source>
        <dbReference type="EMBL" id="GAA3898577.1"/>
    </source>
</evidence>
<keyword evidence="1 4" id="KW-0812">Transmembrane</keyword>
<keyword evidence="7" id="KW-1185">Reference proteome</keyword>
<dbReference type="RefSeq" id="WP_344699234.1">
    <property type="nucleotide sequence ID" value="NZ_BAABBM010000001.1"/>
</dbReference>
<evidence type="ECO:0000256" key="3">
    <source>
        <dbReference type="ARBA" id="ARBA00023136"/>
    </source>
</evidence>
<dbReference type="InterPro" id="IPR007667">
    <property type="entry name" value="Hypoxia_induced_domain"/>
</dbReference>
<evidence type="ECO:0000256" key="4">
    <source>
        <dbReference type="SAM" id="Phobius"/>
    </source>
</evidence>
<evidence type="ECO:0000256" key="1">
    <source>
        <dbReference type="ARBA" id="ARBA00022692"/>
    </source>
</evidence>
<sequence>MTPNVILIVLLVLAMGATAYVLVRGVIAMASGKDVTGEQQQDYMRKRVLFQAVAIVIVILILVVAGQAGH</sequence>
<feature type="transmembrane region" description="Helical" evidence="4">
    <location>
        <begin position="48"/>
        <end position="68"/>
    </location>
</feature>
<feature type="domain" description="HIG1" evidence="5">
    <location>
        <begin position="1"/>
        <end position="70"/>
    </location>
</feature>
<dbReference type="NCBIfam" id="NF033233">
    <property type="entry name" value="twin_helix"/>
    <property type="match status" value="1"/>
</dbReference>